<feature type="compositionally biased region" description="Basic and acidic residues" evidence="3">
    <location>
        <begin position="31"/>
        <end position="42"/>
    </location>
</feature>
<dbReference type="InterPro" id="IPR012074">
    <property type="entry name" value="GAF_ANTAR"/>
</dbReference>
<dbReference type="SUPFAM" id="SSF55781">
    <property type="entry name" value="GAF domain-like"/>
    <property type="match status" value="1"/>
</dbReference>
<keyword evidence="6" id="KW-1185">Reference proteome</keyword>
<dbReference type="Gene3D" id="3.30.450.40">
    <property type="match status" value="1"/>
</dbReference>
<evidence type="ECO:0000256" key="3">
    <source>
        <dbReference type="SAM" id="MobiDB-lite"/>
    </source>
</evidence>
<dbReference type="InterPro" id="IPR003018">
    <property type="entry name" value="GAF"/>
</dbReference>
<organism evidence="5 6">
    <name type="scientific">Streptomyces kanamyceticus</name>
    <dbReference type="NCBI Taxonomy" id="1967"/>
    <lineage>
        <taxon>Bacteria</taxon>
        <taxon>Bacillati</taxon>
        <taxon>Actinomycetota</taxon>
        <taxon>Actinomycetes</taxon>
        <taxon>Kitasatosporales</taxon>
        <taxon>Streptomycetaceae</taxon>
        <taxon>Streptomyces</taxon>
    </lineage>
</organism>
<dbReference type="SMART" id="SM01012">
    <property type="entry name" value="ANTAR"/>
    <property type="match status" value="1"/>
</dbReference>
<evidence type="ECO:0000256" key="2">
    <source>
        <dbReference type="ARBA" id="ARBA00023163"/>
    </source>
</evidence>
<evidence type="ECO:0000259" key="4">
    <source>
        <dbReference type="PROSITE" id="PS50921"/>
    </source>
</evidence>
<dbReference type="Pfam" id="PF03861">
    <property type="entry name" value="ANTAR"/>
    <property type="match status" value="1"/>
</dbReference>
<feature type="region of interest" description="Disordered" evidence="3">
    <location>
        <begin position="1"/>
        <end position="50"/>
    </location>
</feature>
<dbReference type="KEGG" id="ska:CP970_38325"/>
<dbReference type="PROSITE" id="PS50921">
    <property type="entry name" value="ANTAR"/>
    <property type="match status" value="1"/>
</dbReference>
<evidence type="ECO:0000256" key="1">
    <source>
        <dbReference type="ARBA" id="ARBA00023015"/>
    </source>
</evidence>
<proteinExistence type="predicted"/>
<dbReference type="InterPro" id="IPR005561">
    <property type="entry name" value="ANTAR"/>
</dbReference>
<keyword evidence="2" id="KW-0804">Transcription</keyword>
<feature type="domain" description="ANTAR" evidence="4">
    <location>
        <begin position="213"/>
        <end position="274"/>
    </location>
</feature>
<dbReference type="AlphaFoldDB" id="A0A5J6GLC3"/>
<name>A0A5J6GLC3_STRKN</name>
<dbReference type="Gene3D" id="1.10.10.10">
    <property type="entry name" value="Winged helix-like DNA-binding domain superfamily/Winged helix DNA-binding domain"/>
    <property type="match status" value="1"/>
</dbReference>
<protein>
    <submittedName>
        <fullName evidence="5">ANTAR domain-containing protein</fullName>
    </submittedName>
</protein>
<keyword evidence="1" id="KW-0805">Transcription regulation</keyword>
<accession>A0A5J6GLC3</accession>
<dbReference type="EMBL" id="CP023699">
    <property type="protein sequence ID" value="QEU96007.1"/>
    <property type="molecule type" value="Genomic_DNA"/>
</dbReference>
<dbReference type="InterPro" id="IPR029016">
    <property type="entry name" value="GAF-like_dom_sf"/>
</dbReference>
<dbReference type="GO" id="GO:0003723">
    <property type="term" value="F:RNA binding"/>
    <property type="evidence" value="ECO:0007669"/>
    <property type="project" value="InterPro"/>
</dbReference>
<dbReference type="OrthoDB" id="4112222at2"/>
<reference evidence="5 6" key="1">
    <citation type="submission" date="2017-09" db="EMBL/GenBank/DDBJ databases">
        <authorList>
            <person name="Lee N."/>
            <person name="Cho B.-K."/>
        </authorList>
    </citation>
    <scope>NUCLEOTIDE SEQUENCE [LARGE SCALE GENOMIC DNA]</scope>
    <source>
        <strain evidence="5 6">ATCC 12853</strain>
    </source>
</reference>
<evidence type="ECO:0000313" key="5">
    <source>
        <dbReference type="EMBL" id="QEU96007.1"/>
    </source>
</evidence>
<dbReference type="PIRSF" id="PIRSF036625">
    <property type="entry name" value="GAF_ANTAR"/>
    <property type="match status" value="1"/>
</dbReference>
<sequence>MGRRPAGSGRPVPVGPTRSNRRGRSARPRRPSSDRVHVRESDMPLPPQDPSAAAALLALIGGSGDDEEDERVLERLARSAAAVPGVDAASCSIVAPPGGASCSAASDVVAEQLERVQQELSEGPCRDAARTHRALNDIPMVHPQSRVRWPAFTQHALDAGITAVTALPISHRGHFTGCLDLYHQHRSLCPSDAQWGQLLAQAAAIGLAHRTELRNVRTHREQLQTALSSRVVIEQAKGILAERLDCTVDDAFDLLRRHARAHRMKLSDLSREVITHPHWDTPFARP</sequence>
<feature type="compositionally biased region" description="Basic residues" evidence="3">
    <location>
        <begin position="19"/>
        <end position="30"/>
    </location>
</feature>
<dbReference type="InterPro" id="IPR036388">
    <property type="entry name" value="WH-like_DNA-bd_sf"/>
</dbReference>
<dbReference type="Proteomes" id="UP000325529">
    <property type="component" value="Chromosome"/>
</dbReference>
<gene>
    <name evidence="5" type="ORF">CP970_38325</name>
</gene>
<evidence type="ECO:0000313" key="6">
    <source>
        <dbReference type="Proteomes" id="UP000325529"/>
    </source>
</evidence>
<dbReference type="Pfam" id="PF13185">
    <property type="entry name" value="GAF_2"/>
    <property type="match status" value="1"/>
</dbReference>